<evidence type="ECO:0000313" key="2">
    <source>
        <dbReference type="EMBL" id="SBT45122.1"/>
    </source>
</evidence>
<keyword evidence="3" id="KW-1185">Reference proteome</keyword>
<protein>
    <submittedName>
        <fullName evidence="2">Uncharacterized protein</fullName>
    </submittedName>
</protein>
<accession>A0A1A8ZMM9</accession>
<feature type="compositionally biased region" description="Low complexity" evidence="1">
    <location>
        <begin position="228"/>
        <end position="245"/>
    </location>
</feature>
<evidence type="ECO:0000256" key="1">
    <source>
        <dbReference type="SAM" id="MobiDB-lite"/>
    </source>
</evidence>
<feature type="region of interest" description="Disordered" evidence="1">
    <location>
        <begin position="1"/>
        <end position="259"/>
    </location>
</feature>
<sequence length="259" mass="26842">MRKHRQAPKQGGGKSFDRQTHGATGGRLFAAPGPCTTTDDPPTFRARATPIAAGGHQPPGSGAFLGRAARYNARRPPTIPSATPPRHPGTGHSAHTTHTAQGNARQDPYNIPERGQSSREEATTSPKAPSGVQRGPPHPGDWPPGHTTRPGRPRNRPSPTPPRRSPSGPSSAPGSRPLSPHLSEADVSGESKCGETEPAGPGEGPAGSAKEQELTRPAGRCPPPGPPTARTRTGRRTPGPSVRPRSAAGPATPRRSSAR</sequence>
<reference evidence="2 3" key="1">
    <citation type="submission" date="2016-06" db="EMBL/GenBank/DDBJ databases">
        <authorList>
            <person name="Kjaerup R.B."/>
            <person name="Dalgaard T.S."/>
            <person name="Juul-Madsen H.R."/>
        </authorList>
    </citation>
    <scope>NUCLEOTIDE SEQUENCE [LARGE SCALE GENOMIC DNA]</scope>
    <source>
        <strain evidence="2 3">DSM 45248</strain>
    </source>
</reference>
<feature type="compositionally biased region" description="Low complexity" evidence="1">
    <location>
        <begin position="88"/>
        <end position="100"/>
    </location>
</feature>
<feature type="compositionally biased region" description="Low complexity" evidence="1">
    <location>
        <begin position="32"/>
        <end position="43"/>
    </location>
</feature>
<dbReference type="EMBL" id="LT594324">
    <property type="protein sequence ID" value="SBT45122.1"/>
    <property type="molecule type" value="Genomic_DNA"/>
</dbReference>
<organism evidence="2 3">
    <name type="scientific">Micromonospora narathiwatensis</name>
    <dbReference type="NCBI Taxonomy" id="299146"/>
    <lineage>
        <taxon>Bacteria</taxon>
        <taxon>Bacillati</taxon>
        <taxon>Actinomycetota</taxon>
        <taxon>Actinomycetes</taxon>
        <taxon>Micromonosporales</taxon>
        <taxon>Micromonosporaceae</taxon>
        <taxon>Micromonospora</taxon>
    </lineage>
</organism>
<feature type="compositionally biased region" description="Low complexity" evidence="1">
    <location>
        <begin position="165"/>
        <end position="180"/>
    </location>
</feature>
<dbReference type="Proteomes" id="UP000198765">
    <property type="component" value="Chromosome I"/>
</dbReference>
<evidence type="ECO:0000313" key="3">
    <source>
        <dbReference type="Proteomes" id="UP000198765"/>
    </source>
</evidence>
<dbReference type="AlphaFoldDB" id="A0A1A8ZMM9"/>
<proteinExistence type="predicted"/>
<gene>
    <name evidence="2" type="ORF">GA0070621_2259</name>
</gene>
<feature type="compositionally biased region" description="Pro residues" evidence="1">
    <location>
        <begin position="77"/>
        <end position="87"/>
    </location>
</feature>
<name>A0A1A8ZMM9_9ACTN</name>
<dbReference type="PRINTS" id="PR01217">
    <property type="entry name" value="PRICHEXTENSN"/>
</dbReference>